<dbReference type="CDD" id="cd22749">
    <property type="entry name" value="Otubain_C65"/>
    <property type="match status" value="1"/>
</dbReference>
<dbReference type="OrthoDB" id="18915at2759"/>
<sequence length="664" mass="78281">MSVSIEIKLVYKILKMYQKSGKMEHMYNNQTSQQRQPELQTGFNDYRSQNPYQDSQIRITNRDLFLQGGTNNIIKDHQKPKIFDTQNSSQQIKNSNIVSRFPSQIPNSPQCDRSNSKPNEYMNKSYTTNLTGKPQMPYHNQQNYNHFYKQGNIIKTEQLPDMNETVPINHKLFLDDAALQMESKFQTCSSLEQNKKSDQQQMVNQMNFYDKLVEQQGQIQEVLMEPRFGDQEKQNMEHQYAVKSIIIGELTLMDLKNRDISQMKNFERSIGFKKTENQRESPIKQQIEVEQIRSDPIITQQQNTLSQSKIAADQLKGQKEENCQNNLCETLKLVKFNDEEETIMENPEKISNFVTTKTLQRGEKQLQSFKQISQPSQRCSALQFEVLERMNQVRQNRLEGMKVDYFGAVERLENTDCVSDLVAEKSIIQLIVTQFPYLRRVRGDGNCLFSSLLFPYLELMCINNLFDAVLNQFVAHEIYWNKATMIDRPMVFTLIKKIFQELKKLSKKFNNDLLMFSEVILHYINKVNGFYDMLIIFMRSTIIQSYKLYSKQGEYQNFLDENTSEEFLERNSSFEEEGDFLSIQFFCEITQLKVKLINFSDKHPIQSMQTLEPKLNKVRNDQANFISLKYNEGHYDILYSRMLKQMQIKQEERPLPEIEFTALY</sequence>
<evidence type="ECO:0000256" key="1">
    <source>
        <dbReference type="SAM" id="MobiDB-lite"/>
    </source>
</evidence>
<protein>
    <submittedName>
        <fullName evidence="2">Uncharacterized protein</fullName>
    </submittedName>
</protein>
<dbReference type="Proteomes" id="UP000683925">
    <property type="component" value="Unassembled WGS sequence"/>
</dbReference>
<organism evidence="2 3">
    <name type="scientific">Paramecium octaurelia</name>
    <dbReference type="NCBI Taxonomy" id="43137"/>
    <lineage>
        <taxon>Eukaryota</taxon>
        <taxon>Sar</taxon>
        <taxon>Alveolata</taxon>
        <taxon>Ciliophora</taxon>
        <taxon>Intramacronucleata</taxon>
        <taxon>Oligohymenophorea</taxon>
        <taxon>Peniculida</taxon>
        <taxon>Parameciidae</taxon>
        <taxon>Paramecium</taxon>
    </lineage>
</organism>
<dbReference type="Pfam" id="PF10275">
    <property type="entry name" value="Peptidase_C65"/>
    <property type="match status" value="1"/>
</dbReference>
<accession>A0A8S1XWB3</accession>
<evidence type="ECO:0000313" key="3">
    <source>
        <dbReference type="Proteomes" id="UP000683925"/>
    </source>
</evidence>
<reference evidence="2" key="1">
    <citation type="submission" date="2021-01" db="EMBL/GenBank/DDBJ databases">
        <authorList>
            <consortium name="Genoscope - CEA"/>
            <person name="William W."/>
        </authorList>
    </citation>
    <scope>NUCLEOTIDE SEQUENCE</scope>
</reference>
<comment type="caution">
    <text evidence="2">The sequence shown here is derived from an EMBL/GenBank/DDBJ whole genome shotgun (WGS) entry which is preliminary data.</text>
</comment>
<dbReference type="InterPro" id="IPR019400">
    <property type="entry name" value="Peptidase_C65_otubain"/>
</dbReference>
<dbReference type="EMBL" id="CAJJDP010000136">
    <property type="protein sequence ID" value="CAD8205335.1"/>
    <property type="molecule type" value="Genomic_DNA"/>
</dbReference>
<feature type="region of interest" description="Disordered" evidence="1">
    <location>
        <begin position="30"/>
        <end position="54"/>
    </location>
</feature>
<proteinExistence type="predicted"/>
<dbReference type="OMA" id="IFMRSTI"/>
<dbReference type="AlphaFoldDB" id="A0A8S1XWB3"/>
<keyword evidence="3" id="KW-1185">Reference proteome</keyword>
<evidence type="ECO:0000313" key="2">
    <source>
        <dbReference type="EMBL" id="CAD8205335.1"/>
    </source>
</evidence>
<name>A0A8S1XWB3_PAROT</name>
<gene>
    <name evidence="2" type="ORF">POCTA_138.1.T1350075</name>
</gene>